<keyword evidence="2" id="KW-1185">Reference proteome</keyword>
<evidence type="ECO:0000313" key="2">
    <source>
        <dbReference type="Proteomes" id="UP000028045"/>
    </source>
</evidence>
<dbReference type="AlphaFoldDB" id="A0A084AZR9"/>
<dbReference type="EMBL" id="KL648420">
    <property type="protein sequence ID" value="KEY70798.1"/>
    <property type="molecule type" value="Genomic_DNA"/>
</dbReference>
<reference evidence="1 2" key="1">
    <citation type="journal article" date="2014" name="BMC Genomics">
        <title>Comparative genome sequencing reveals chemotype-specific gene clusters in the toxigenic black mold Stachybotrys.</title>
        <authorList>
            <person name="Semeiks J."/>
            <person name="Borek D."/>
            <person name="Otwinowski Z."/>
            <person name="Grishin N.V."/>
        </authorList>
    </citation>
    <scope>NUCLEOTIDE SEQUENCE [LARGE SCALE GENOMIC DNA]</scope>
    <source>
        <strain evidence="2">CBS 109288 / IBT 7711</strain>
    </source>
</reference>
<gene>
    <name evidence="1" type="ORF">S7711_10041</name>
</gene>
<sequence length="91" mass="10050">MVPQPHTTKADEDLRPFYALSVPATKLTTLKNEAFDNVAWEVMFQATGDDATRQDVLITDASKLAAFKIDSSFSLWSPLSGSPEETEIVFV</sequence>
<proteinExistence type="predicted"/>
<dbReference type="HOGENOM" id="CLU_2428494_0_0_1"/>
<name>A0A084AZR9_STACB</name>
<organism evidence="1 2">
    <name type="scientific">Stachybotrys chartarum (strain CBS 109288 / IBT 7711)</name>
    <name type="common">Toxic black mold</name>
    <name type="synonym">Stilbospora chartarum</name>
    <dbReference type="NCBI Taxonomy" id="1280523"/>
    <lineage>
        <taxon>Eukaryota</taxon>
        <taxon>Fungi</taxon>
        <taxon>Dikarya</taxon>
        <taxon>Ascomycota</taxon>
        <taxon>Pezizomycotina</taxon>
        <taxon>Sordariomycetes</taxon>
        <taxon>Hypocreomycetidae</taxon>
        <taxon>Hypocreales</taxon>
        <taxon>Stachybotryaceae</taxon>
        <taxon>Stachybotrys</taxon>
    </lineage>
</organism>
<accession>A0A084AZR9</accession>
<evidence type="ECO:0000313" key="1">
    <source>
        <dbReference type="EMBL" id="KEY70798.1"/>
    </source>
</evidence>
<protein>
    <submittedName>
        <fullName evidence="1">Uncharacterized protein</fullName>
    </submittedName>
</protein>
<dbReference type="Proteomes" id="UP000028045">
    <property type="component" value="Unassembled WGS sequence"/>
</dbReference>